<dbReference type="PRINTS" id="PR00368">
    <property type="entry name" value="FADPNR"/>
</dbReference>
<dbReference type="PANTHER" id="PTHR40254">
    <property type="entry name" value="BLR0577 PROTEIN"/>
    <property type="match status" value="1"/>
</dbReference>
<evidence type="ECO:0000313" key="3">
    <source>
        <dbReference type="Proteomes" id="UP000319976"/>
    </source>
</evidence>
<sequence length="473" mass="52711">MRTVAIVGGGFSGTMTAVNLVRCSESPLRVIIINAHRPFGRGTAYGTSRPEHLLNVAARNMSAFPDYPTHFFDWLRSRNEFDHLPDDVLRETFAPRQVYGDYIRGLVMTYLHPVDRRSHVQIETVQAQVNAIHVINGDSAQILLENGEQITADNVVLATGNQPPASFPATSPLQHDPRYCADPWDNWLEQLPPPGGRIVLLGTGLTMVDVVVTLSQLKWQGKIVAISRHGMLPQCHFRGVAYPDYVPDNVEELGLSGMVKLVEHHCERLRQMSQNPAIAIDKLRPHTQRLWASLSVDEKIRFLEKYATRWNCLRHRIAPSIHEHLTDALDDGRLTIVPGSIEKIAPEEDAIAVLLTGANSEEQKVAGDLVINCTGPQSRFSRTHVPLFQQLLQAGLVRTDELDMGIDVTEDFNVIGEDGVPSLCLYAMGPLLKGSLWETTAVPELRGQTLRVAQTILEQEHAAPEEYVIEYCI</sequence>
<dbReference type="SUPFAM" id="SSF51905">
    <property type="entry name" value="FAD/NAD(P)-binding domain"/>
    <property type="match status" value="2"/>
</dbReference>
<dbReference type="Gene3D" id="3.50.50.60">
    <property type="entry name" value="FAD/NAD(P)-binding domain"/>
    <property type="match status" value="1"/>
</dbReference>
<dbReference type="InterPro" id="IPR036188">
    <property type="entry name" value="FAD/NAD-bd_sf"/>
</dbReference>
<gene>
    <name evidence="2" type="ORF">V22_25080</name>
</gene>
<keyword evidence="3" id="KW-1185">Reference proteome</keyword>
<dbReference type="EMBL" id="CP036316">
    <property type="protein sequence ID" value="QDT65261.1"/>
    <property type="molecule type" value="Genomic_DNA"/>
</dbReference>
<dbReference type="RefSeq" id="WP_145263112.1">
    <property type="nucleotide sequence ID" value="NZ_CP036316.1"/>
</dbReference>
<dbReference type="InterPro" id="IPR052189">
    <property type="entry name" value="L-asp_N-monooxygenase_NS-form"/>
</dbReference>
<name>A0A517TA61_9PLAN</name>
<feature type="domain" description="FAD-dependent urate hydroxylase HpyO/Asp monooxygenase CreE-like FAD/NAD(P)-binding" evidence="1">
    <location>
        <begin position="5"/>
        <end position="162"/>
    </location>
</feature>
<proteinExistence type="predicted"/>
<protein>
    <recommendedName>
        <fullName evidence="1">FAD-dependent urate hydroxylase HpyO/Asp monooxygenase CreE-like FAD/NAD(P)-binding domain-containing protein</fullName>
    </recommendedName>
</protein>
<dbReference type="Proteomes" id="UP000319976">
    <property type="component" value="Chromosome"/>
</dbReference>
<dbReference type="PANTHER" id="PTHR40254:SF1">
    <property type="entry name" value="BLR0577 PROTEIN"/>
    <property type="match status" value="1"/>
</dbReference>
<accession>A0A517TA61</accession>
<dbReference type="Pfam" id="PF13454">
    <property type="entry name" value="NAD_binding_9"/>
    <property type="match status" value="1"/>
</dbReference>
<dbReference type="OrthoDB" id="101972at2"/>
<dbReference type="AlphaFoldDB" id="A0A517TA61"/>
<evidence type="ECO:0000313" key="2">
    <source>
        <dbReference type="EMBL" id="QDT65261.1"/>
    </source>
</evidence>
<reference evidence="2 3" key="1">
    <citation type="submission" date="2019-02" db="EMBL/GenBank/DDBJ databases">
        <title>Deep-cultivation of Planctomycetes and their phenomic and genomic characterization uncovers novel biology.</title>
        <authorList>
            <person name="Wiegand S."/>
            <person name="Jogler M."/>
            <person name="Boedeker C."/>
            <person name="Pinto D."/>
            <person name="Vollmers J."/>
            <person name="Rivas-Marin E."/>
            <person name="Kohn T."/>
            <person name="Peeters S.H."/>
            <person name="Heuer A."/>
            <person name="Rast P."/>
            <person name="Oberbeckmann S."/>
            <person name="Bunk B."/>
            <person name="Jeske O."/>
            <person name="Meyerdierks A."/>
            <person name="Storesund J.E."/>
            <person name="Kallscheuer N."/>
            <person name="Luecker S."/>
            <person name="Lage O.M."/>
            <person name="Pohl T."/>
            <person name="Merkel B.J."/>
            <person name="Hornburger P."/>
            <person name="Mueller R.-W."/>
            <person name="Bruemmer F."/>
            <person name="Labrenz M."/>
            <person name="Spormann A.M."/>
            <person name="Op den Camp H."/>
            <person name="Overmann J."/>
            <person name="Amann R."/>
            <person name="Jetten M.S.M."/>
            <person name="Mascher T."/>
            <person name="Medema M.H."/>
            <person name="Devos D.P."/>
            <person name="Kaster A.-K."/>
            <person name="Ovreas L."/>
            <person name="Rohde M."/>
            <person name="Galperin M.Y."/>
            <person name="Jogler C."/>
        </authorList>
    </citation>
    <scope>NUCLEOTIDE SEQUENCE [LARGE SCALE GENOMIC DNA]</scope>
    <source>
        <strain evidence="2 3">V22</strain>
    </source>
</reference>
<dbReference type="InterPro" id="IPR038732">
    <property type="entry name" value="HpyO/CreE_NAD-binding"/>
</dbReference>
<dbReference type="KEGG" id="chya:V22_25080"/>
<organism evidence="2 3">
    <name type="scientific">Calycomorphotria hydatis</name>
    <dbReference type="NCBI Taxonomy" id="2528027"/>
    <lineage>
        <taxon>Bacteria</taxon>
        <taxon>Pseudomonadati</taxon>
        <taxon>Planctomycetota</taxon>
        <taxon>Planctomycetia</taxon>
        <taxon>Planctomycetales</taxon>
        <taxon>Planctomycetaceae</taxon>
        <taxon>Calycomorphotria</taxon>
    </lineage>
</organism>
<evidence type="ECO:0000259" key="1">
    <source>
        <dbReference type="Pfam" id="PF13454"/>
    </source>
</evidence>